<evidence type="ECO:0000313" key="2">
    <source>
        <dbReference type="Proteomes" id="UP000051861"/>
    </source>
</evidence>
<organism evidence="1 2">
    <name type="scientific">candidate division WOR-1 bacterium DG_54_3</name>
    <dbReference type="NCBI Taxonomy" id="1703775"/>
    <lineage>
        <taxon>Bacteria</taxon>
        <taxon>Bacillati</taxon>
        <taxon>Saganbacteria</taxon>
    </lineage>
</organism>
<sequence>MKKKIVSIGLSALLIILISACTKSPRELSMDEVQEFLQKISDSPMGLMIQADNADIRSELEKKGRYRIFLKNPNFSFNTKVYKHLNLPFPEFELPIEMEELVFLYGPTKGYCEILSASGVNFSLDLKEIVQKLEIKEEKKKEIEQIPEINLSFNYGNIAFENYDLSPLLDTKSQSFIELLPQLLATNQPKSVSVDDINFEFNMVLAEGKYMMTSSLKNAKSLMTLAPESLTAFIKQEESGSVFSQLLEDGSSPLEIKYGLENLEISLRMPKGNIEASLENLDVAEYIKPTSEKDAFRFGFDLDIGGLNITGLENKEVETFTDLIKMNLNFSIDGLSPDFFEGYIDIIKSAQSLSASKDPAQQQQMGMKGLALLGSLMQSKPVISLSLSPFEHKLGKIEAEGKFHFNRMGPPVGKATVRMFNVEEIGQKLKEEQLFPPEEIDFVLAKIKEIFEIDQSGDGVLTFEIKEEDKANFYLNGKPHSFGGAKK</sequence>
<evidence type="ECO:0000313" key="1">
    <source>
        <dbReference type="EMBL" id="KPJ70024.1"/>
    </source>
</evidence>
<proteinExistence type="predicted"/>
<dbReference type="PROSITE" id="PS51257">
    <property type="entry name" value="PROKAR_LIPOPROTEIN"/>
    <property type="match status" value="1"/>
</dbReference>
<protein>
    <submittedName>
        <fullName evidence="1">Uncharacterized protein</fullName>
    </submittedName>
</protein>
<accession>A0A0S7Y5R2</accession>
<reference evidence="1 2" key="1">
    <citation type="journal article" date="2015" name="Microbiome">
        <title>Genomic resolution of linkages in carbon, nitrogen, and sulfur cycling among widespread estuary sediment bacteria.</title>
        <authorList>
            <person name="Baker B.J."/>
            <person name="Lazar C.S."/>
            <person name="Teske A.P."/>
            <person name="Dick G.J."/>
        </authorList>
    </citation>
    <scope>NUCLEOTIDE SEQUENCE [LARGE SCALE GENOMIC DNA]</scope>
    <source>
        <strain evidence="1">DG_54_3</strain>
    </source>
</reference>
<gene>
    <name evidence="1" type="ORF">AMJ44_00875</name>
</gene>
<dbReference type="AlphaFoldDB" id="A0A0S7Y5R2"/>
<comment type="caution">
    <text evidence="1">The sequence shown here is derived from an EMBL/GenBank/DDBJ whole genome shotgun (WGS) entry which is preliminary data.</text>
</comment>
<name>A0A0S7Y5R2_UNCSA</name>
<dbReference type="Proteomes" id="UP000051861">
    <property type="component" value="Unassembled WGS sequence"/>
</dbReference>
<dbReference type="EMBL" id="LIZX01000009">
    <property type="protein sequence ID" value="KPJ70024.1"/>
    <property type="molecule type" value="Genomic_DNA"/>
</dbReference>